<dbReference type="InterPro" id="IPR023214">
    <property type="entry name" value="HAD_sf"/>
</dbReference>
<dbReference type="Proteomes" id="UP001630127">
    <property type="component" value="Unassembled WGS sequence"/>
</dbReference>
<comment type="caution">
    <text evidence="2">The sequence shown here is derived from an EMBL/GenBank/DDBJ whole genome shotgun (WGS) entry which is preliminary data.</text>
</comment>
<reference evidence="2 3" key="1">
    <citation type="submission" date="2024-11" db="EMBL/GenBank/DDBJ databases">
        <title>A near-complete genome assembly of Cinchona calisaya.</title>
        <authorList>
            <person name="Lian D.C."/>
            <person name="Zhao X.W."/>
            <person name="Wei L."/>
        </authorList>
    </citation>
    <scope>NUCLEOTIDE SEQUENCE [LARGE SCALE GENOMIC DNA]</scope>
    <source>
        <tissue evidence="2">Nenye</tissue>
    </source>
</reference>
<dbReference type="InterPro" id="IPR010708">
    <property type="entry name" value="5'(3')-deoxyribonucleotidase"/>
</dbReference>
<proteinExistence type="predicted"/>
<evidence type="ECO:0000313" key="2">
    <source>
        <dbReference type="EMBL" id="KAL3532758.1"/>
    </source>
</evidence>
<dbReference type="EMBL" id="JBJUIK010000003">
    <property type="protein sequence ID" value="KAL3532758.1"/>
    <property type="molecule type" value="Genomic_DNA"/>
</dbReference>
<protein>
    <recommendedName>
        <fullName evidence="4">Tac7077</fullName>
    </recommendedName>
</protein>
<sequence length="395" mass="44302">MINRRSWFRLILSIYTSNRHQHDHRRLCRRYFMAAAPSTSAFSVGRKDPFRYFSVPKSSFASAPSSSAVDLNLGSIGGGGGRSISLRLRGCGGGAGASESIDNKEKNDKSSDFCNAGDGGGGGGGGFGLHKARAIVPSLQQELLRELVSEEIRFRLENTFDGGGAGDDCGRCRTDRGGCRGFSEDRRFLPEKIAVAVDVDEVLGNFVSALNKFIADRYSMNHSVSEYHVYEFFKIWNCSRDEADIRVHQFFKTSYFKTGIHPIPGARQALQKLSRHCDLSIVTSRQNVIKDHTIEWIEKHYPGLFQEIHFGNHFALDGKSQPKSEICRSLGAKVLIDDNPRYAIECAEVGIRVLLFDYENSYPWCKMESVKQHPLVTKVHNWEEVEHHIGSWINC</sequence>
<gene>
    <name evidence="2" type="ORF">ACH5RR_006279</name>
</gene>
<dbReference type="PANTHER" id="PTHR35134">
    <property type="entry name" value="NUCLEOTIDASE YQFW-RELATED"/>
    <property type="match status" value="1"/>
</dbReference>
<evidence type="ECO:0000313" key="3">
    <source>
        <dbReference type="Proteomes" id="UP001630127"/>
    </source>
</evidence>
<feature type="active site" description="Proton donor" evidence="1">
    <location>
        <position position="200"/>
    </location>
</feature>
<organism evidence="2 3">
    <name type="scientific">Cinchona calisaya</name>
    <dbReference type="NCBI Taxonomy" id="153742"/>
    <lineage>
        <taxon>Eukaryota</taxon>
        <taxon>Viridiplantae</taxon>
        <taxon>Streptophyta</taxon>
        <taxon>Embryophyta</taxon>
        <taxon>Tracheophyta</taxon>
        <taxon>Spermatophyta</taxon>
        <taxon>Magnoliopsida</taxon>
        <taxon>eudicotyledons</taxon>
        <taxon>Gunneridae</taxon>
        <taxon>Pentapetalae</taxon>
        <taxon>asterids</taxon>
        <taxon>lamiids</taxon>
        <taxon>Gentianales</taxon>
        <taxon>Rubiaceae</taxon>
        <taxon>Cinchonoideae</taxon>
        <taxon>Cinchoneae</taxon>
        <taxon>Cinchona</taxon>
    </lineage>
</organism>
<name>A0ABD3ANW6_9GENT</name>
<dbReference type="Gene3D" id="3.40.50.1000">
    <property type="entry name" value="HAD superfamily/HAD-like"/>
    <property type="match status" value="1"/>
</dbReference>
<feature type="active site" description="Nucleophile" evidence="1">
    <location>
        <position position="198"/>
    </location>
</feature>
<accession>A0ABD3ANW6</accession>
<dbReference type="PANTHER" id="PTHR35134:SF2">
    <property type="entry name" value="NUCLEOTIDASE YQFW-RELATED"/>
    <property type="match status" value="1"/>
</dbReference>
<dbReference type="AlphaFoldDB" id="A0ABD3ANW6"/>
<evidence type="ECO:0000256" key="1">
    <source>
        <dbReference type="PIRSR" id="PIRSR610708-1"/>
    </source>
</evidence>
<keyword evidence="3" id="KW-1185">Reference proteome</keyword>
<dbReference type="Pfam" id="PF06941">
    <property type="entry name" value="NT5C"/>
    <property type="match status" value="1"/>
</dbReference>
<dbReference type="SUPFAM" id="SSF56784">
    <property type="entry name" value="HAD-like"/>
    <property type="match status" value="1"/>
</dbReference>
<dbReference type="InterPro" id="IPR036412">
    <property type="entry name" value="HAD-like_sf"/>
</dbReference>
<dbReference type="InterPro" id="IPR052419">
    <property type="entry name" value="5_3-deoxyribonucleotidase-like"/>
</dbReference>
<evidence type="ECO:0008006" key="4">
    <source>
        <dbReference type="Google" id="ProtNLM"/>
    </source>
</evidence>